<dbReference type="Gene3D" id="3.40.30.10">
    <property type="entry name" value="Glutaredoxin"/>
    <property type="match status" value="3"/>
</dbReference>
<dbReference type="CDD" id="cd03058">
    <property type="entry name" value="GST_N_Tau"/>
    <property type="match status" value="2"/>
</dbReference>
<feature type="domain" description="GST N-terminal" evidence="6">
    <location>
        <begin position="7"/>
        <end position="87"/>
    </location>
</feature>
<evidence type="ECO:0000313" key="8">
    <source>
        <dbReference type="EMBL" id="THU48072.1"/>
    </source>
</evidence>
<feature type="domain" description="GST N-terminal" evidence="6">
    <location>
        <begin position="228"/>
        <end position="331"/>
    </location>
</feature>
<dbReference type="InterPro" id="IPR010987">
    <property type="entry name" value="Glutathione-S-Trfase_C-like"/>
</dbReference>
<dbReference type="InterPro" id="IPR004045">
    <property type="entry name" value="Glutathione_S-Trfase_N"/>
</dbReference>
<dbReference type="SFLD" id="SFLDG01152">
    <property type="entry name" value="Main.3:_Omega-_and_Tau-like"/>
    <property type="match status" value="2"/>
</dbReference>
<comment type="catalytic activity">
    <reaction evidence="4">
        <text>RX + glutathione = an S-substituted glutathione + a halide anion + H(+)</text>
        <dbReference type="Rhea" id="RHEA:16437"/>
        <dbReference type="ChEBI" id="CHEBI:15378"/>
        <dbReference type="ChEBI" id="CHEBI:16042"/>
        <dbReference type="ChEBI" id="CHEBI:17792"/>
        <dbReference type="ChEBI" id="CHEBI:57925"/>
        <dbReference type="ChEBI" id="CHEBI:90779"/>
        <dbReference type="EC" id="2.5.1.18"/>
    </reaction>
</comment>
<evidence type="ECO:0000256" key="4">
    <source>
        <dbReference type="ARBA" id="ARBA00047960"/>
    </source>
</evidence>
<name>A0A4S8IKQ8_MUSBA</name>
<proteinExistence type="predicted"/>
<accession>A0A4S8IKQ8</accession>
<keyword evidence="3" id="KW-0808">Transferase</keyword>
<evidence type="ECO:0000259" key="6">
    <source>
        <dbReference type="PROSITE" id="PS50404"/>
    </source>
</evidence>
<comment type="function">
    <text evidence="1">Conjugation of reduced glutathione to a wide number of exogenous and endogenous hydrophobic electrophiles.</text>
</comment>
<dbReference type="EC" id="2.5.1.18" evidence="2"/>
<dbReference type="InterPro" id="IPR036282">
    <property type="entry name" value="Glutathione-S-Trfase_C_sf"/>
</dbReference>
<dbReference type="STRING" id="52838.A0A4S8IKQ8"/>
<dbReference type="FunFam" id="1.20.1050.10:FF:000018">
    <property type="entry name" value="Glutathione S-transferase U20"/>
    <property type="match status" value="2"/>
</dbReference>
<dbReference type="InterPro" id="IPR036249">
    <property type="entry name" value="Thioredoxin-like_sf"/>
</dbReference>
<evidence type="ECO:0000256" key="3">
    <source>
        <dbReference type="ARBA" id="ARBA00022679"/>
    </source>
</evidence>
<sequence>MGEVDTKGVVLLDFWVSPFGQRCRIALAEKGVEYEYREENLLGDKSPLLLESNPVYKKVPVLIHDGKPVCESLIIVQYIDESWPHRAPLLPADPYARAHARFWADFIDKKIYECGTRLWKLKGEGHSAAKEEFTGILKLLEGELGDKKYFGGDAFGFVDIALVPFVSWFYTYETCAGFSIEEVAPKLVAWGKRCMERESVAKTLSDPHKRVRERRERDGRRDKKRAMKPVVLLDFWASPFGQRCRIALAEKGVEYEYREEDIMGNKSSLLLESNPVYKKIPVLIHDGKPVCESLIIVQYIDEIPVLIHDGKPVCESLVIVQYIDEAWPDCAPLLPADPYARAQARFWADFIDKKIYECGTRLWKLKGEGHSAAKEEFTGILKLLEGELGDKKYFGGDAFGFVDIALVPFVSWFYTYETCAGFSIKEAAPKLVAWGKRCMERESVAKTLSDPQKVCEFVGVLKKRFGVENESRPLAPTNHEKDG</sequence>
<dbReference type="InterPro" id="IPR004046">
    <property type="entry name" value="GST_C"/>
</dbReference>
<dbReference type="SFLD" id="SFLDS00019">
    <property type="entry name" value="Glutathione_Transferase_(cytos"/>
    <property type="match status" value="2"/>
</dbReference>
<organism evidence="8 9">
    <name type="scientific">Musa balbisiana</name>
    <name type="common">Banana</name>
    <dbReference type="NCBI Taxonomy" id="52838"/>
    <lineage>
        <taxon>Eukaryota</taxon>
        <taxon>Viridiplantae</taxon>
        <taxon>Streptophyta</taxon>
        <taxon>Embryophyta</taxon>
        <taxon>Tracheophyta</taxon>
        <taxon>Spermatophyta</taxon>
        <taxon>Magnoliopsida</taxon>
        <taxon>Liliopsida</taxon>
        <taxon>Zingiberales</taxon>
        <taxon>Musaceae</taxon>
        <taxon>Musa</taxon>
    </lineage>
</organism>
<protein>
    <recommendedName>
        <fullName evidence="5">Probable glutathione S-transferase GSTU1</fullName>
        <ecNumber evidence="2">2.5.1.18</ecNumber>
    </recommendedName>
</protein>
<dbReference type="CDD" id="cd03185">
    <property type="entry name" value="GST_C_Tau"/>
    <property type="match status" value="2"/>
</dbReference>
<feature type="domain" description="GST C-terminal" evidence="7">
    <location>
        <begin position="337"/>
        <end position="457"/>
    </location>
</feature>
<dbReference type="Pfam" id="PF00043">
    <property type="entry name" value="GST_C"/>
    <property type="match status" value="2"/>
</dbReference>
<evidence type="ECO:0000256" key="2">
    <source>
        <dbReference type="ARBA" id="ARBA00012452"/>
    </source>
</evidence>
<dbReference type="AlphaFoldDB" id="A0A4S8IKQ8"/>
<comment type="caution">
    <text evidence="8">The sequence shown here is derived from an EMBL/GenBank/DDBJ whole genome shotgun (WGS) entry which is preliminary data.</text>
</comment>
<keyword evidence="9" id="KW-1185">Reference proteome</keyword>
<dbReference type="InterPro" id="IPR045074">
    <property type="entry name" value="GST_C_Tau"/>
</dbReference>
<feature type="domain" description="GST C-terminal" evidence="7">
    <location>
        <begin position="93"/>
        <end position="230"/>
    </location>
</feature>
<evidence type="ECO:0000259" key="7">
    <source>
        <dbReference type="PROSITE" id="PS50405"/>
    </source>
</evidence>
<gene>
    <name evidence="8" type="ORF">C4D60_Mb09t22380</name>
</gene>
<dbReference type="GO" id="GO:0005737">
    <property type="term" value="C:cytoplasm"/>
    <property type="evidence" value="ECO:0007669"/>
    <property type="project" value="TreeGrafter"/>
</dbReference>
<dbReference type="Gene3D" id="1.20.1050.10">
    <property type="match status" value="2"/>
</dbReference>
<dbReference type="FunFam" id="3.40.30.10:FF:000014">
    <property type="entry name" value="Tau class glutathione S-transferase"/>
    <property type="match status" value="2"/>
</dbReference>
<dbReference type="GO" id="GO:0004364">
    <property type="term" value="F:glutathione transferase activity"/>
    <property type="evidence" value="ECO:0007669"/>
    <property type="project" value="UniProtKB-EC"/>
</dbReference>
<dbReference type="SUPFAM" id="SSF47616">
    <property type="entry name" value="GST C-terminal domain-like"/>
    <property type="match status" value="2"/>
</dbReference>
<dbReference type="GO" id="GO:0006749">
    <property type="term" value="P:glutathione metabolic process"/>
    <property type="evidence" value="ECO:0007669"/>
    <property type="project" value="InterPro"/>
</dbReference>
<dbReference type="SFLD" id="SFLDG00358">
    <property type="entry name" value="Main_(cytGST)"/>
    <property type="match status" value="2"/>
</dbReference>
<dbReference type="Pfam" id="PF02798">
    <property type="entry name" value="GST_N"/>
    <property type="match status" value="3"/>
</dbReference>
<dbReference type="InterPro" id="IPR040079">
    <property type="entry name" value="Glutathione_S-Trfase"/>
</dbReference>
<dbReference type="SUPFAM" id="SSF52833">
    <property type="entry name" value="Thioredoxin-like"/>
    <property type="match status" value="3"/>
</dbReference>
<dbReference type="PROSITE" id="PS50404">
    <property type="entry name" value="GST_NTER"/>
    <property type="match status" value="2"/>
</dbReference>
<dbReference type="InterPro" id="IPR045073">
    <property type="entry name" value="Omega/Tau-like"/>
</dbReference>
<evidence type="ECO:0000256" key="1">
    <source>
        <dbReference type="ARBA" id="ARBA00003701"/>
    </source>
</evidence>
<reference evidence="8 9" key="1">
    <citation type="journal article" date="2019" name="Nat. Plants">
        <title>Genome sequencing of Musa balbisiana reveals subgenome evolution and function divergence in polyploid bananas.</title>
        <authorList>
            <person name="Yao X."/>
        </authorList>
    </citation>
    <scope>NUCLEOTIDE SEQUENCE [LARGE SCALE GENOMIC DNA]</scope>
    <source>
        <strain evidence="9">cv. DH-PKW</strain>
        <tissue evidence="8">Leaves</tissue>
    </source>
</reference>
<evidence type="ECO:0000256" key="5">
    <source>
        <dbReference type="ARBA" id="ARBA00074965"/>
    </source>
</evidence>
<dbReference type="Proteomes" id="UP000317650">
    <property type="component" value="Chromosome 9"/>
</dbReference>
<dbReference type="EMBL" id="PYDT01000010">
    <property type="protein sequence ID" value="THU48072.1"/>
    <property type="molecule type" value="Genomic_DNA"/>
</dbReference>
<dbReference type="PROSITE" id="PS50405">
    <property type="entry name" value="GST_CTER"/>
    <property type="match status" value="2"/>
</dbReference>
<evidence type="ECO:0000313" key="9">
    <source>
        <dbReference type="Proteomes" id="UP000317650"/>
    </source>
</evidence>
<dbReference type="PANTHER" id="PTHR11260:SF781">
    <property type="entry name" value="GLUTATHIONE S-TRANSFERASE U19"/>
    <property type="match status" value="1"/>
</dbReference>
<dbReference type="PANTHER" id="PTHR11260">
    <property type="entry name" value="GLUTATHIONE S-TRANSFERASE, GST, SUPERFAMILY, GST DOMAIN CONTAINING"/>
    <property type="match status" value="1"/>
</dbReference>